<name>A0AB34T8J0_9BIFI</name>
<dbReference type="Proteomes" id="UP000037239">
    <property type="component" value="Unassembled WGS sequence"/>
</dbReference>
<evidence type="ECO:0000313" key="2">
    <source>
        <dbReference type="Proteomes" id="UP000037239"/>
    </source>
</evidence>
<accession>A0AB34T8J0</accession>
<dbReference type="EMBL" id="AWFK01000008">
    <property type="protein sequence ID" value="KOA49512.1"/>
    <property type="molecule type" value="Genomic_DNA"/>
</dbReference>
<evidence type="ECO:0008006" key="3">
    <source>
        <dbReference type="Google" id="ProtNLM"/>
    </source>
</evidence>
<evidence type="ECO:0000313" key="1">
    <source>
        <dbReference type="EMBL" id="KOA49512.1"/>
    </source>
</evidence>
<dbReference type="AlphaFoldDB" id="A0AB34T8J0"/>
<organism evidence="1 2">
    <name type="scientific">Bifidobacterium animalis subsp. animalis MCC 0483</name>
    <dbReference type="NCBI Taxonomy" id="1365955"/>
    <lineage>
        <taxon>Bacteria</taxon>
        <taxon>Bacillati</taxon>
        <taxon>Actinomycetota</taxon>
        <taxon>Actinomycetes</taxon>
        <taxon>Bifidobacteriales</taxon>
        <taxon>Bifidobacteriaceae</taxon>
        <taxon>Bifidobacterium</taxon>
    </lineage>
</organism>
<dbReference type="RefSeq" id="WP_052826336.1">
    <property type="nucleotide sequence ID" value="NZ_AWFK01000008.1"/>
</dbReference>
<reference evidence="1 2" key="1">
    <citation type="journal article" date="2015" name="Int J Genomics">
        <title>Comparative Genomics Revealed Genetic Diversity and Species/Strain-Level Differences in Carbohydrate Metabolism of Three Probiotic Bifidobacterial Species.</title>
        <authorList>
            <person name="Odamaki T."/>
            <person name="Horigome A."/>
            <person name="Sugahara H."/>
            <person name="Hashikura N."/>
            <person name="Minami J."/>
            <person name="Xiao J.Z."/>
            <person name="Abe F."/>
        </authorList>
    </citation>
    <scope>NUCLEOTIDE SEQUENCE [LARGE SCALE GENOMIC DNA]</scope>
    <source>
        <strain evidence="1 2">MCC 0483</strain>
    </source>
</reference>
<proteinExistence type="predicted"/>
<gene>
    <name evidence="1" type="ORF">BAAM0483_05035</name>
</gene>
<sequence length="227" mass="26036">MKTVKYEWMKQDGQPVTALITVCETIEDILSLDASIDEQRLKRALAARPINNVSEWTGQWAADDPKALQPDEVVFLTMSFDGDNEVRDWNGNWYYVKGSGICFAPEICSFQFLIPFLLEPDRNGKYYTNYYISDYGENLWSMNSLGFMPSDDIGYGYKDDDPISPEDMGEGLRIEHVYDATRFPLCKYQSLLRNFAPFHPVDVRYRPLGDTTAEWVDATRNQAMAGD</sequence>
<protein>
    <recommendedName>
        <fullName evidence="3">DUF4313 domain-containing protein</fullName>
    </recommendedName>
</protein>
<comment type="caution">
    <text evidence="1">The sequence shown here is derived from an EMBL/GenBank/DDBJ whole genome shotgun (WGS) entry which is preliminary data.</text>
</comment>